<dbReference type="STRING" id="569882.SAMN04490248_1862"/>
<dbReference type="Pfam" id="PF05354">
    <property type="entry name" value="Phage_attach"/>
    <property type="match status" value="1"/>
</dbReference>
<dbReference type="RefSeq" id="WP_093120914.1">
    <property type="nucleotide sequence ID" value="NZ_FODS01000086.1"/>
</dbReference>
<gene>
    <name evidence="1" type="ORF">SAMN04490248_1862</name>
</gene>
<name>A0A1H8WMN3_9RHOB</name>
<reference evidence="1 2" key="1">
    <citation type="submission" date="2016-10" db="EMBL/GenBank/DDBJ databases">
        <authorList>
            <person name="de Groot N.N."/>
        </authorList>
    </citation>
    <scope>NUCLEOTIDE SEQUENCE [LARGE SCALE GENOMIC DNA]</scope>
    <source>
        <strain evidence="1 2">DSM 27842</strain>
    </source>
</reference>
<proteinExistence type="predicted"/>
<evidence type="ECO:0000313" key="2">
    <source>
        <dbReference type="Proteomes" id="UP000198893"/>
    </source>
</evidence>
<keyword evidence="2" id="KW-1185">Reference proteome</keyword>
<dbReference type="OrthoDB" id="7868719at2"/>
<dbReference type="EMBL" id="FODS01000086">
    <property type="protein sequence ID" value="SEP28895.1"/>
    <property type="molecule type" value="Genomic_DNA"/>
</dbReference>
<dbReference type="AlphaFoldDB" id="A0A1H8WMN3"/>
<evidence type="ECO:0000313" key="1">
    <source>
        <dbReference type="EMBL" id="SEP28895.1"/>
    </source>
</evidence>
<sequence>MFDPARMARRSFARFGIDAIVDPDGAAVALRMIPFQGDLRGEFGSLAISSPGTLYEVLAEDWPGGGKGTVFIAGGQRRVVQETPVPRDARGLVLVLNSHPEAG</sequence>
<accession>A0A1H8WMN3</accession>
<protein>
    <submittedName>
        <fullName evidence="1">Uncharacterized protein</fullName>
    </submittedName>
</protein>
<dbReference type="GO" id="GO:0019068">
    <property type="term" value="P:virion assembly"/>
    <property type="evidence" value="ECO:0007669"/>
    <property type="project" value="InterPro"/>
</dbReference>
<dbReference type="Proteomes" id="UP000198893">
    <property type="component" value="Unassembled WGS sequence"/>
</dbReference>
<organism evidence="1 2">
    <name type="scientific">Salinihabitans flavidus</name>
    <dbReference type="NCBI Taxonomy" id="569882"/>
    <lineage>
        <taxon>Bacteria</taxon>
        <taxon>Pseudomonadati</taxon>
        <taxon>Pseudomonadota</taxon>
        <taxon>Alphaproteobacteria</taxon>
        <taxon>Rhodobacterales</taxon>
        <taxon>Roseobacteraceae</taxon>
        <taxon>Salinihabitans</taxon>
    </lineage>
</organism>
<dbReference type="InterPro" id="IPR008018">
    <property type="entry name" value="Phage_tail_attach_FII"/>
</dbReference>